<dbReference type="AlphaFoldDB" id="A0A034WE64"/>
<accession>A0A034WE64</accession>
<proteinExistence type="predicted"/>
<dbReference type="EMBL" id="GAKP01005973">
    <property type="protein sequence ID" value="JAC52979.1"/>
    <property type="molecule type" value="Transcribed_RNA"/>
</dbReference>
<sequence>FFFVSHKINLLYSAERYIYAYRFIYKNKITTHEIRKDPIQQGCQVDICILPPTAATTITALPTATPAATAVSAITTTTVSTISTITTITTAAAAHCNHFDHSR</sequence>
<organism evidence="1">
    <name type="scientific">Bactrocera dorsalis</name>
    <name type="common">Oriental fruit fly</name>
    <name type="synonym">Dacus dorsalis</name>
    <dbReference type="NCBI Taxonomy" id="27457"/>
    <lineage>
        <taxon>Eukaryota</taxon>
        <taxon>Metazoa</taxon>
        <taxon>Ecdysozoa</taxon>
        <taxon>Arthropoda</taxon>
        <taxon>Hexapoda</taxon>
        <taxon>Insecta</taxon>
        <taxon>Pterygota</taxon>
        <taxon>Neoptera</taxon>
        <taxon>Endopterygota</taxon>
        <taxon>Diptera</taxon>
        <taxon>Brachycera</taxon>
        <taxon>Muscomorpha</taxon>
        <taxon>Tephritoidea</taxon>
        <taxon>Tephritidae</taxon>
        <taxon>Bactrocera</taxon>
        <taxon>Bactrocera</taxon>
    </lineage>
</organism>
<name>A0A034WE64_BACDO</name>
<feature type="non-terminal residue" evidence="1">
    <location>
        <position position="1"/>
    </location>
</feature>
<protein>
    <submittedName>
        <fullName evidence="1">Uncharacterized protein</fullName>
    </submittedName>
</protein>
<reference evidence="1" key="1">
    <citation type="journal article" date="2014" name="BMC Genomics">
        <title>Characterizing the developmental transcriptome of the oriental fruit fly, Bactrocera dorsalis (Diptera: Tephritidae) through comparative genomic analysis with Drosophila melanogaster utilizing modENCODE datasets.</title>
        <authorList>
            <person name="Geib S.M."/>
            <person name="Calla B."/>
            <person name="Hall B."/>
            <person name="Hou S."/>
            <person name="Manoukis N.C."/>
        </authorList>
    </citation>
    <scope>NUCLEOTIDE SEQUENCE</scope>
    <source>
        <strain evidence="1">Punador</strain>
    </source>
</reference>
<evidence type="ECO:0000313" key="1">
    <source>
        <dbReference type="EMBL" id="JAC52979.1"/>
    </source>
</evidence>